<keyword evidence="1" id="KW-0614">Plasmid</keyword>
<name>A0ABY8EHM3_9FIRM</name>
<accession>A0ABY8EHM3</accession>
<protein>
    <recommendedName>
        <fullName evidence="3">Phage protein</fullName>
    </recommendedName>
</protein>
<organism evidence="1 2">
    <name type="scientific">Tepidibacter hydrothermalis</name>
    <dbReference type="NCBI Taxonomy" id="3036126"/>
    <lineage>
        <taxon>Bacteria</taxon>
        <taxon>Bacillati</taxon>
        <taxon>Bacillota</taxon>
        <taxon>Clostridia</taxon>
        <taxon>Peptostreptococcales</taxon>
        <taxon>Peptostreptococcaceae</taxon>
        <taxon>Tepidibacter</taxon>
    </lineage>
</organism>
<dbReference type="RefSeq" id="WP_277734860.1">
    <property type="nucleotide sequence ID" value="NZ_CP120734.1"/>
</dbReference>
<keyword evidence="2" id="KW-1185">Reference proteome</keyword>
<evidence type="ECO:0000313" key="1">
    <source>
        <dbReference type="EMBL" id="WFD12455.1"/>
    </source>
</evidence>
<gene>
    <name evidence="1" type="ORF">P4S50_19950</name>
</gene>
<evidence type="ECO:0000313" key="2">
    <source>
        <dbReference type="Proteomes" id="UP001222800"/>
    </source>
</evidence>
<sequence length="59" mass="6748">MNLMIDQDEKIEGMCSKCKEDIKKDTCTRCGEVMESERAFVKNSSFDESKFKAMAEDGE</sequence>
<proteinExistence type="predicted"/>
<dbReference type="Proteomes" id="UP001222800">
    <property type="component" value="Plasmid unnamed1"/>
</dbReference>
<geneLocation type="plasmid" evidence="1 2">
    <name>unnamed1</name>
</geneLocation>
<evidence type="ECO:0008006" key="3">
    <source>
        <dbReference type="Google" id="ProtNLM"/>
    </source>
</evidence>
<dbReference type="EMBL" id="CP120734">
    <property type="protein sequence ID" value="WFD12455.1"/>
    <property type="molecule type" value="Genomic_DNA"/>
</dbReference>
<reference evidence="1 2" key="1">
    <citation type="submission" date="2023-03" db="EMBL/GenBank/DDBJ databases">
        <title>Complete genome sequence of Tepidibacter sp. SWIR-1, isolated from a deep-sea hydrothermal vent.</title>
        <authorList>
            <person name="Li X."/>
        </authorList>
    </citation>
    <scope>NUCLEOTIDE SEQUENCE [LARGE SCALE GENOMIC DNA]</scope>
    <source>
        <strain evidence="1 2">SWIR-1</strain>
        <plasmid evidence="1 2">unnamed1</plasmid>
    </source>
</reference>